<comment type="caution">
    <text evidence="2">The sequence shown here is derived from an EMBL/GenBank/DDBJ whole genome shotgun (WGS) entry which is preliminary data.</text>
</comment>
<evidence type="ECO:0000313" key="3">
    <source>
        <dbReference type="Proteomes" id="UP001430149"/>
    </source>
</evidence>
<dbReference type="RefSeq" id="WP_204681054.1">
    <property type="nucleotide sequence ID" value="NZ_BSNR01000015.1"/>
</dbReference>
<keyword evidence="1" id="KW-0732">Signal</keyword>
<reference evidence="2" key="1">
    <citation type="submission" date="2020-10" db="EMBL/GenBank/DDBJ databases">
        <title>Phylogeny of dyella-like bacteria.</title>
        <authorList>
            <person name="Fu J."/>
        </authorList>
    </citation>
    <scope>NUCLEOTIDE SEQUENCE</scope>
    <source>
        <strain evidence="2">DHOC52</strain>
    </source>
</reference>
<dbReference type="InterPro" id="IPR015943">
    <property type="entry name" value="WD40/YVTN_repeat-like_dom_sf"/>
</dbReference>
<proteinExistence type="predicted"/>
<dbReference type="PANTHER" id="PTHR31270:SF1">
    <property type="entry name" value="GLUTAMINYL-PEPTIDE CYCLOTRANSFERASE"/>
    <property type="match status" value="1"/>
</dbReference>
<dbReference type="InterPro" id="IPR011044">
    <property type="entry name" value="Quino_amine_DH_bsu"/>
</dbReference>
<dbReference type="EMBL" id="JADIKE010000034">
    <property type="protein sequence ID" value="MBM7125536.1"/>
    <property type="molecule type" value="Genomic_DNA"/>
</dbReference>
<sequence>MKSITALLILLLACGVNAATAQDNIPVYGYQVVRTYPHDTGAYTEGFFYLDGYFYEATGQVGESSVRKVDMNTGKVLQQVDLPAPDYGEGIVAWKNRLMELTWQSHHGFIYDLKSFKKLGQFDYPGEGWALTADNRHIYMSDGTPTLRVLDPATLKQVGKIDVTAEGRPVANLNEVEWVKGQIYANVWLTHAIVRIDPASGKVVGVINLTGLGPKPEDTPDPNNDVLNGIAYDAAHDRLFVTGKRWPLIYEIKLTPPQANTPSAAQAGKP</sequence>
<organism evidence="2 3">
    <name type="scientific">Dyella flava</name>
    <dbReference type="NCBI Taxonomy" id="1920170"/>
    <lineage>
        <taxon>Bacteria</taxon>
        <taxon>Pseudomonadati</taxon>
        <taxon>Pseudomonadota</taxon>
        <taxon>Gammaproteobacteria</taxon>
        <taxon>Lysobacterales</taxon>
        <taxon>Rhodanobacteraceae</taxon>
        <taxon>Dyella</taxon>
    </lineage>
</organism>
<keyword evidence="3" id="KW-1185">Reference proteome</keyword>
<protein>
    <submittedName>
        <fullName evidence="2">Glutaminyl-peptide cyclotransferase</fullName>
    </submittedName>
</protein>
<dbReference type="Proteomes" id="UP001430149">
    <property type="component" value="Unassembled WGS sequence"/>
</dbReference>
<evidence type="ECO:0000256" key="1">
    <source>
        <dbReference type="SAM" id="SignalP"/>
    </source>
</evidence>
<dbReference type="SUPFAM" id="SSF50969">
    <property type="entry name" value="YVTN repeat-like/Quinoprotein amine dehydrogenase"/>
    <property type="match status" value="1"/>
</dbReference>
<dbReference type="PANTHER" id="PTHR31270">
    <property type="entry name" value="GLUTAMINYL-PEPTIDE CYCLOTRANSFERASE"/>
    <property type="match status" value="1"/>
</dbReference>
<feature type="signal peptide" evidence="1">
    <location>
        <begin position="1"/>
        <end position="18"/>
    </location>
</feature>
<accession>A0ABS2K305</accession>
<name>A0ABS2K305_9GAMM</name>
<dbReference type="InterPro" id="IPR007788">
    <property type="entry name" value="QCT"/>
</dbReference>
<feature type="chain" id="PRO_5046149030" evidence="1">
    <location>
        <begin position="19"/>
        <end position="270"/>
    </location>
</feature>
<dbReference type="Pfam" id="PF05096">
    <property type="entry name" value="Glu_cyclase_2"/>
    <property type="match status" value="1"/>
</dbReference>
<evidence type="ECO:0000313" key="2">
    <source>
        <dbReference type="EMBL" id="MBM7125536.1"/>
    </source>
</evidence>
<gene>
    <name evidence="2" type="ORF">ISP19_09105</name>
</gene>
<dbReference type="Gene3D" id="2.130.10.10">
    <property type="entry name" value="YVTN repeat-like/Quinoprotein amine dehydrogenase"/>
    <property type="match status" value="1"/>
</dbReference>